<dbReference type="Proteomes" id="UP000608579">
    <property type="component" value="Unassembled WGS sequence"/>
</dbReference>
<evidence type="ECO:0000256" key="1">
    <source>
        <dbReference type="ARBA" id="ARBA00023122"/>
    </source>
</evidence>
<feature type="domain" description="CBS" evidence="3">
    <location>
        <begin position="19"/>
        <end position="75"/>
    </location>
</feature>
<keyword evidence="1 2" id="KW-0129">CBS domain</keyword>
<reference evidence="4" key="1">
    <citation type="journal article" date="2020" name="ISME J.">
        <title>Gammaproteobacteria mediating utilization of methyl-, sulfur- and petroleum organic compounds in deep ocean hydrothermal plumes.</title>
        <authorList>
            <person name="Zhou Z."/>
            <person name="Liu Y."/>
            <person name="Pan J."/>
            <person name="Cron B.R."/>
            <person name="Toner B.M."/>
            <person name="Anantharaman K."/>
            <person name="Breier J.A."/>
            <person name="Dick G.J."/>
            <person name="Li M."/>
        </authorList>
    </citation>
    <scope>NUCLEOTIDE SEQUENCE</scope>
    <source>
        <strain evidence="4">SZUA-1515</strain>
    </source>
</reference>
<dbReference type="InterPro" id="IPR046342">
    <property type="entry name" value="CBS_dom_sf"/>
</dbReference>
<dbReference type="InterPro" id="IPR000644">
    <property type="entry name" value="CBS_dom"/>
</dbReference>
<accession>A0A833EC85</accession>
<dbReference type="SMART" id="SM00116">
    <property type="entry name" value="CBS"/>
    <property type="match status" value="2"/>
</dbReference>
<dbReference type="PANTHER" id="PTHR43080:SF2">
    <property type="entry name" value="CBS DOMAIN-CONTAINING PROTEIN"/>
    <property type="match status" value="1"/>
</dbReference>
<evidence type="ECO:0000259" key="3">
    <source>
        <dbReference type="PROSITE" id="PS51371"/>
    </source>
</evidence>
<evidence type="ECO:0000256" key="2">
    <source>
        <dbReference type="PROSITE-ProRule" id="PRU00703"/>
    </source>
</evidence>
<proteinExistence type="predicted"/>
<evidence type="ECO:0000313" key="5">
    <source>
        <dbReference type="Proteomes" id="UP000608579"/>
    </source>
</evidence>
<organism evidence="4 5">
    <name type="scientific">Caldiarchaeum subterraneum</name>
    <dbReference type="NCBI Taxonomy" id="311458"/>
    <lineage>
        <taxon>Archaea</taxon>
        <taxon>Nitrososphaerota</taxon>
        <taxon>Candidatus Caldarchaeales</taxon>
        <taxon>Candidatus Caldarchaeaceae</taxon>
        <taxon>Candidatus Caldarchaeum</taxon>
    </lineage>
</organism>
<dbReference type="CDD" id="cd09836">
    <property type="entry name" value="CBS_pair_arch"/>
    <property type="match status" value="1"/>
</dbReference>
<feature type="domain" description="CBS" evidence="3">
    <location>
        <begin position="84"/>
        <end position="143"/>
    </location>
</feature>
<dbReference type="Pfam" id="PF00571">
    <property type="entry name" value="CBS"/>
    <property type="match status" value="2"/>
</dbReference>
<gene>
    <name evidence="4" type="ORF">EYH45_05510</name>
</gene>
<dbReference type="PROSITE" id="PS51371">
    <property type="entry name" value="CBS"/>
    <property type="match status" value="2"/>
</dbReference>
<evidence type="ECO:0000313" key="4">
    <source>
        <dbReference type="EMBL" id="HIQ30004.1"/>
    </source>
</evidence>
<dbReference type="PANTHER" id="PTHR43080">
    <property type="entry name" value="CBS DOMAIN-CONTAINING PROTEIN CBSX3, MITOCHONDRIAL"/>
    <property type="match status" value="1"/>
</dbReference>
<dbReference type="InterPro" id="IPR051257">
    <property type="entry name" value="Diverse_CBS-Domain"/>
</dbReference>
<dbReference type="AlphaFoldDB" id="A0A833EC85"/>
<dbReference type="SUPFAM" id="SSF54631">
    <property type="entry name" value="CBS-domain pair"/>
    <property type="match status" value="1"/>
</dbReference>
<sequence length="145" mass="15901">MPIFKRYGREITLRIRDVMSSPPITVPEGAEVGKAVSLMWEKRIGSVLVVDEEGKLTGLITERDILYAAAKGILCGPAKVNDIMSRNVITADPDEDVSTAIERMKQANVRHLPVIDSGGRPVGVLSVRDIMDAAALFMRIISRLE</sequence>
<name>A0A833EC85_CALS0</name>
<dbReference type="Gene3D" id="3.10.580.10">
    <property type="entry name" value="CBS-domain"/>
    <property type="match status" value="1"/>
</dbReference>
<protein>
    <submittedName>
        <fullName evidence="4">CBS domain-containing protein</fullName>
    </submittedName>
</protein>
<dbReference type="EMBL" id="DQVM01000107">
    <property type="protein sequence ID" value="HIQ30004.1"/>
    <property type="molecule type" value="Genomic_DNA"/>
</dbReference>
<comment type="caution">
    <text evidence="4">The sequence shown here is derived from an EMBL/GenBank/DDBJ whole genome shotgun (WGS) entry which is preliminary data.</text>
</comment>